<dbReference type="InterPro" id="IPR036568">
    <property type="entry name" value="GGCT-like_sf"/>
</dbReference>
<reference evidence="2 3" key="1">
    <citation type="journal article" date="2021" name="Sci. Rep.">
        <title>Genome analysis of a halophilic bacterium Halomonas malpeensis YU-PRIM-29(T) reveals its exopolysaccharide and pigment producing capabilities.</title>
        <authorList>
            <person name="Athmika"/>
            <person name="Ghate S.D."/>
            <person name="Arun A.B."/>
            <person name="Rao S.S."/>
            <person name="Kumar S.T.A."/>
            <person name="Kandiyil M.K."/>
            <person name="Saptami K."/>
            <person name="Rekha P.D."/>
        </authorList>
    </citation>
    <scope>NUCLEOTIDE SEQUENCE [LARGE SCALE GENOMIC DNA]</scope>
    <source>
        <strain evidence="3">prim 29</strain>
    </source>
</reference>
<sequence length="179" mass="20081">MIVVKRTLLALALLLGAAAAWLWLTMLSPWFYERPAHLEPIEQRSHQVFVYGTLTVAPVRWVVMRAGGDPETASLAGFRREGLDLTRDEAATVSGLVLQVTPQELARLDRYERLGVRYRREELTLADGEQAWVYRRLAEPHTHTATAPSRQALIGYSQLAADTARPIVASPVSRIRHES</sequence>
<evidence type="ECO:0000313" key="2">
    <source>
        <dbReference type="EMBL" id="MCB8889831.1"/>
    </source>
</evidence>
<evidence type="ECO:0000259" key="1">
    <source>
        <dbReference type="Pfam" id="PF06094"/>
    </source>
</evidence>
<comment type="caution">
    <text evidence="2">The sequence shown here is derived from an EMBL/GenBank/DDBJ whole genome shotgun (WGS) entry which is preliminary data.</text>
</comment>
<keyword evidence="3" id="KW-1185">Reference proteome</keyword>
<proteinExistence type="predicted"/>
<name>A0ABS8DU73_9GAMM</name>
<dbReference type="SUPFAM" id="SSF110857">
    <property type="entry name" value="Gamma-glutamyl cyclotransferase-like"/>
    <property type="match status" value="1"/>
</dbReference>
<organism evidence="2 3">
    <name type="scientific">Vreelandella malpeensis</name>
    <dbReference type="NCBI Taxonomy" id="1172368"/>
    <lineage>
        <taxon>Bacteria</taxon>
        <taxon>Pseudomonadati</taxon>
        <taxon>Pseudomonadota</taxon>
        <taxon>Gammaproteobacteria</taxon>
        <taxon>Oceanospirillales</taxon>
        <taxon>Halomonadaceae</taxon>
        <taxon>Vreelandella</taxon>
    </lineage>
</organism>
<gene>
    <name evidence="2" type="ORF">GEV37_11970</name>
</gene>
<feature type="domain" description="Gamma-glutamylcyclotransferase AIG2-like" evidence="1">
    <location>
        <begin position="48"/>
        <end position="137"/>
    </location>
</feature>
<dbReference type="InterPro" id="IPR013024">
    <property type="entry name" value="GGCT-like"/>
</dbReference>
<dbReference type="InterPro" id="IPR009288">
    <property type="entry name" value="AIG2-like_dom"/>
</dbReference>
<protein>
    <submittedName>
        <fullName evidence="2">Gamma-glutamylcyclotransferase</fullName>
    </submittedName>
</protein>
<dbReference type="Proteomes" id="UP001319882">
    <property type="component" value="Unassembled WGS sequence"/>
</dbReference>
<dbReference type="RefSeq" id="WP_227390505.1">
    <property type="nucleotide sequence ID" value="NZ_JBHSCJ010000002.1"/>
</dbReference>
<dbReference type="Gene3D" id="3.10.490.10">
    <property type="entry name" value="Gamma-glutamyl cyclotransferase-like"/>
    <property type="match status" value="1"/>
</dbReference>
<dbReference type="EMBL" id="WHVL01000005">
    <property type="protein sequence ID" value="MCB8889831.1"/>
    <property type="molecule type" value="Genomic_DNA"/>
</dbReference>
<accession>A0ABS8DU73</accession>
<dbReference type="Pfam" id="PF06094">
    <property type="entry name" value="GGACT"/>
    <property type="match status" value="1"/>
</dbReference>
<dbReference type="CDD" id="cd06661">
    <property type="entry name" value="GGCT_like"/>
    <property type="match status" value="1"/>
</dbReference>
<evidence type="ECO:0000313" key="3">
    <source>
        <dbReference type="Proteomes" id="UP001319882"/>
    </source>
</evidence>